<keyword evidence="4" id="KW-1133">Transmembrane helix</keyword>
<dbReference type="GO" id="GO:0016123">
    <property type="term" value="P:xanthophyll biosynthetic process"/>
    <property type="evidence" value="ECO:0007669"/>
    <property type="project" value="TreeGrafter"/>
</dbReference>
<dbReference type="OrthoDB" id="5243888at2"/>
<dbReference type="EMBL" id="CP012700">
    <property type="protein sequence ID" value="ALH81838.1"/>
    <property type="molecule type" value="Genomic_DNA"/>
</dbReference>
<reference evidence="6 7" key="1">
    <citation type="journal article" date="2015" name="Genome Announc.">
        <title>Complete Genome Sequence of Polypropylene Glycol- and Polyethylene Glycol-Degrading Sphingopyxis macrogoltabida Strain EY-1.</title>
        <authorList>
            <person name="Ohtsubo Y."/>
            <person name="Nagata Y."/>
            <person name="Numata M."/>
            <person name="Tsuchikane K."/>
            <person name="Hosoyama A."/>
            <person name="Yamazoe A."/>
            <person name="Tsuda M."/>
            <person name="Fujita N."/>
            <person name="Kawai F."/>
        </authorList>
    </citation>
    <scope>NUCLEOTIDE SEQUENCE [LARGE SCALE GENOMIC DNA]</scope>
    <source>
        <strain evidence="6 7">EY-1</strain>
    </source>
</reference>
<evidence type="ECO:0000256" key="1">
    <source>
        <dbReference type="ARBA" id="ARBA00009324"/>
    </source>
</evidence>
<dbReference type="PATRIC" id="fig|33050.5.peg.3355"/>
<feature type="domain" description="Fatty acid hydroxylase" evidence="5">
    <location>
        <begin position="11"/>
        <end position="142"/>
    </location>
</feature>
<dbReference type="GO" id="GO:0016119">
    <property type="term" value="P:carotene metabolic process"/>
    <property type="evidence" value="ECO:0007669"/>
    <property type="project" value="TreeGrafter"/>
</dbReference>
<dbReference type="Pfam" id="PF04116">
    <property type="entry name" value="FA_hydroxylase"/>
    <property type="match status" value="1"/>
</dbReference>
<evidence type="ECO:0000256" key="3">
    <source>
        <dbReference type="ARBA" id="ARBA00023002"/>
    </source>
</evidence>
<evidence type="ECO:0000256" key="2">
    <source>
        <dbReference type="ARBA" id="ARBA00022746"/>
    </source>
</evidence>
<evidence type="ECO:0000256" key="4">
    <source>
        <dbReference type="SAM" id="Phobius"/>
    </source>
</evidence>
<proteinExistence type="inferred from homology"/>
<evidence type="ECO:0000313" key="6">
    <source>
        <dbReference type="EMBL" id="ALH81838.1"/>
    </source>
</evidence>
<keyword evidence="2" id="KW-0125">Carotenoid biosynthesis</keyword>
<dbReference type="AlphaFoldDB" id="A0A0N9UDP8"/>
<organism evidence="6 7">
    <name type="scientific">Sphingopyxis macrogoltabida</name>
    <name type="common">Sphingomonas macrogoltabidus</name>
    <dbReference type="NCBI Taxonomy" id="33050"/>
    <lineage>
        <taxon>Bacteria</taxon>
        <taxon>Pseudomonadati</taxon>
        <taxon>Pseudomonadota</taxon>
        <taxon>Alphaproteobacteria</taxon>
        <taxon>Sphingomonadales</taxon>
        <taxon>Sphingomonadaceae</taxon>
        <taxon>Sphingopyxis</taxon>
    </lineage>
</organism>
<dbReference type="InterPro" id="IPR045019">
    <property type="entry name" value="BETA-OHASE-like"/>
</dbReference>
<feature type="transmembrane region" description="Helical" evidence="4">
    <location>
        <begin position="53"/>
        <end position="74"/>
    </location>
</feature>
<dbReference type="KEGG" id="smag:AN936_16185"/>
<gene>
    <name evidence="6" type="ORF">AN936_16185</name>
</gene>
<dbReference type="Proteomes" id="UP000058074">
    <property type="component" value="Chromosome"/>
</dbReference>
<evidence type="ECO:0000313" key="7">
    <source>
        <dbReference type="Proteomes" id="UP000058074"/>
    </source>
</evidence>
<dbReference type="GO" id="GO:0010291">
    <property type="term" value="F:beta-carotene 3-hydroxylase activity"/>
    <property type="evidence" value="ECO:0007669"/>
    <property type="project" value="TreeGrafter"/>
</dbReference>
<dbReference type="PANTHER" id="PTHR31899">
    <property type="entry name" value="BETA-CAROTENE 3-HYDROXYLASE 1, CHLOROPLASTIC"/>
    <property type="match status" value="1"/>
</dbReference>
<name>A0A0N9UDP8_SPHMC</name>
<sequence>MSPLAILALILVTVVAMEGIAWASHKYIMHGFGWAWHRDHHEPHDKLLERNDLFGLVGAAMSISMFAVGSPMIMGASAWEPGTWIGLGILLYGIIYTLVHDGLVHQRYFRWVPRRGYAKRLVQAHKLHHATIGKEGGVSFGFVLARDPARLKAELKAQREAGIAVVRDALDG</sequence>
<dbReference type="GO" id="GO:0005506">
    <property type="term" value="F:iron ion binding"/>
    <property type="evidence" value="ECO:0007669"/>
    <property type="project" value="InterPro"/>
</dbReference>
<comment type="similarity">
    <text evidence="1">Belongs to the sterol desaturase family.</text>
</comment>
<keyword evidence="4" id="KW-0472">Membrane</keyword>
<dbReference type="PANTHER" id="PTHR31899:SF9">
    <property type="entry name" value="BETA-CAROTENE 3-HYDROXYLASE 1, CHLOROPLASTIC"/>
    <property type="match status" value="1"/>
</dbReference>
<accession>A0A0N9UDP8</accession>
<keyword evidence="3" id="KW-0560">Oxidoreductase</keyword>
<dbReference type="InterPro" id="IPR006694">
    <property type="entry name" value="Fatty_acid_hydroxylase"/>
</dbReference>
<dbReference type="RefSeq" id="WP_054588980.1">
    <property type="nucleotide sequence ID" value="NZ_CP012700.1"/>
</dbReference>
<feature type="transmembrane region" description="Helical" evidence="4">
    <location>
        <begin position="81"/>
        <end position="99"/>
    </location>
</feature>
<evidence type="ECO:0000259" key="5">
    <source>
        <dbReference type="Pfam" id="PF04116"/>
    </source>
</evidence>
<keyword evidence="4" id="KW-0812">Transmembrane</keyword>
<protein>
    <submittedName>
        <fullName evidence="6">Beta-carotene hydroxylase</fullName>
    </submittedName>
</protein>